<dbReference type="InterPro" id="IPR013989">
    <property type="entry name" value="Dev_and_cell_death_domain"/>
</dbReference>
<gene>
    <name evidence="2" type="ORF">M8C21_022244</name>
</gene>
<dbReference type="Proteomes" id="UP001206925">
    <property type="component" value="Unassembled WGS sequence"/>
</dbReference>
<organism evidence="2 3">
    <name type="scientific">Ambrosia artemisiifolia</name>
    <name type="common">Common ragweed</name>
    <dbReference type="NCBI Taxonomy" id="4212"/>
    <lineage>
        <taxon>Eukaryota</taxon>
        <taxon>Viridiplantae</taxon>
        <taxon>Streptophyta</taxon>
        <taxon>Embryophyta</taxon>
        <taxon>Tracheophyta</taxon>
        <taxon>Spermatophyta</taxon>
        <taxon>Magnoliopsida</taxon>
        <taxon>eudicotyledons</taxon>
        <taxon>Gunneridae</taxon>
        <taxon>Pentapetalae</taxon>
        <taxon>asterids</taxon>
        <taxon>campanulids</taxon>
        <taxon>Asterales</taxon>
        <taxon>Asteraceae</taxon>
        <taxon>Asteroideae</taxon>
        <taxon>Heliantheae alliance</taxon>
        <taxon>Heliantheae</taxon>
        <taxon>Ambrosia</taxon>
    </lineage>
</organism>
<name>A0AAD5CRC5_AMBAR</name>
<dbReference type="EMBL" id="JAMZMK010006883">
    <property type="protein sequence ID" value="KAI7746866.1"/>
    <property type="molecule type" value="Genomic_DNA"/>
</dbReference>
<evidence type="ECO:0000313" key="2">
    <source>
        <dbReference type="EMBL" id="KAI7746866.1"/>
    </source>
</evidence>
<protein>
    <recommendedName>
        <fullName evidence="1">DCD domain-containing protein</fullName>
    </recommendedName>
</protein>
<keyword evidence="3" id="KW-1185">Reference proteome</keyword>
<evidence type="ECO:0000259" key="1">
    <source>
        <dbReference type="PROSITE" id="PS51222"/>
    </source>
</evidence>
<accession>A0AAD5CRC5</accession>
<proteinExistence type="predicted"/>
<sequence length="390" mass="43352">MAKVNGKKIRRKRFKKPANNIATEGVNHPHIPHINSAIAMAPVINSSGTSTQRKEELSGYIFMCSGTTKPECYVNRVFGLPAGRRETVEKIKPGTKLFLFDFDVKLLYGVYEAVSNGGMNLQPTAFGGRFPAQVKFKICKDCLPLPLNSFRTAIRDNFQGSKFAQELNDEQVRDLLLLFKPIVASATPHLPVPNALHGLRVQPTVPGAAPVPLMPPAARNGRLNPSSNPPLQRYQPYMARPLHNYSHQMSVPQFVHTDELNSYPHHHHLSATHQAPHAPVNPHQFAENQPPYFINEHPKNPQEPYPRHLTTPAVYPHDHSVSFNGGYNGLAKQTVMNHIDQTHVQNPYPTPTPPYGSTSSPYSGLTCMHSQPSMPVSSYYSFPGGTQTDR</sequence>
<dbReference type="AlphaFoldDB" id="A0AAD5CRC5"/>
<feature type="domain" description="DCD" evidence="1">
    <location>
        <begin position="55"/>
        <end position="181"/>
    </location>
</feature>
<comment type="caution">
    <text evidence="2">The sequence shown here is derived from an EMBL/GenBank/DDBJ whole genome shotgun (WGS) entry which is preliminary data.</text>
</comment>
<dbReference type="PANTHER" id="PTHR46444">
    <property type="entry name" value="DCD (DEVELOPMENT AND CELL DEATH) DOMAIN PROTEIN-RELATED"/>
    <property type="match status" value="1"/>
</dbReference>
<evidence type="ECO:0000313" key="3">
    <source>
        <dbReference type="Proteomes" id="UP001206925"/>
    </source>
</evidence>
<dbReference type="Pfam" id="PF10539">
    <property type="entry name" value="Dev_Cell_Death"/>
    <property type="match status" value="1"/>
</dbReference>
<dbReference type="SMART" id="SM00767">
    <property type="entry name" value="DCD"/>
    <property type="match status" value="1"/>
</dbReference>
<dbReference type="PROSITE" id="PS51222">
    <property type="entry name" value="DCD"/>
    <property type="match status" value="1"/>
</dbReference>
<dbReference type="PANTHER" id="PTHR46444:SF19">
    <property type="entry name" value="OS02G0745600 PROTEIN"/>
    <property type="match status" value="1"/>
</dbReference>
<reference evidence="2" key="1">
    <citation type="submission" date="2022-06" db="EMBL/GenBank/DDBJ databases">
        <title>Uncovering the hologenomic basis of an extraordinary plant invasion.</title>
        <authorList>
            <person name="Bieker V.C."/>
            <person name="Martin M.D."/>
            <person name="Gilbert T."/>
            <person name="Hodgins K."/>
            <person name="Battlay P."/>
            <person name="Petersen B."/>
            <person name="Wilson J."/>
        </authorList>
    </citation>
    <scope>NUCLEOTIDE SEQUENCE</scope>
    <source>
        <strain evidence="2">AA19_3_7</strain>
        <tissue evidence="2">Leaf</tissue>
    </source>
</reference>